<dbReference type="WBParaSite" id="L893_g9446.t1">
    <property type="protein sequence ID" value="L893_g9446.t1"/>
    <property type="gene ID" value="L893_g9446"/>
</dbReference>
<accession>A0A1I8AVV6</accession>
<organism evidence="4 5">
    <name type="scientific">Steinernema glaseri</name>
    <dbReference type="NCBI Taxonomy" id="37863"/>
    <lineage>
        <taxon>Eukaryota</taxon>
        <taxon>Metazoa</taxon>
        <taxon>Ecdysozoa</taxon>
        <taxon>Nematoda</taxon>
        <taxon>Chromadorea</taxon>
        <taxon>Rhabditida</taxon>
        <taxon>Tylenchina</taxon>
        <taxon>Panagrolaimomorpha</taxon>
        <taxon>Strongyloidoidea</taxon>
        <taxon>Steinernematidae</taxon>
        <taxon>Steinernema</taxon>
    </lineage>
</organism>
<feature type="domain" description="Saposin B-type" evidence="3">
    <location>
        <begin position="19"/>
        <end position="103"/>
    </location>
</feature>
<keyword evidence="1" id="KW-1015">Disulfide bond</keyword>
<feature type="signal peptide" evidence="2">
    <location>
        <begin position="1"/>
        <end position="18"/>
    </location>
</feature>
<dbReference type="PROSITE" id="PS50015">
    <property type="entry name" value="SAP_B"/>
    <property type="match status" value="1"/>
</dbReference>
<evidence type="ECO:0000259" key="3">
    <source>
        <dbReference type="PROSITE" id="PS50015"/>
    </source>
</evidence>
<sequence>MKLLALLIVASCIAGSIQDGIFCDICLRLMTEVEEVAERFTPGVVLKEKAKESCQKMSEEYPSLESMIEGHCNMIFEVKFDNFAIEIRNHVEPIVICSKIRLC</sequence>
<dbReference type="SUPFAM" id="SSF47862">
    <property type="entry name" value="Saposin"/>
    <property type="match status" value="1"/>
</dbReference>
<evidence type="ECO:0000256" key="1">
    <source>
        <dbReference type="ARBA" id="ARBA00023157"/>
    </source>
</evidence>
<dbReference type="Gene3D" id="1.10.225.10">
    <property type="entry name" value="Saposin-like"/>
    <property type="match status" value="1"/>
</dbReference>
<dbReference type="Proteomes" id="UP000095287">
    <property type="component" value="Unplaced"/>
</dbReference>
<evidence type="ECO:0000256" key="2">
    <source>
        <dbReference type="SAM" id="SignalP"/>
    </source>
</evidence>
<proteinExistence type="predicted"/>
<feature type="chain" id="PRO_5009315158" evidence="2">
    <location>
        <begin position="19"/>
        <end position="103"/>
    </location>
</feature>
<dbReference type="InterPro" id="IPR011001">
    <property type="entry name" value="Saposin-like"/>
</dbReference>
<evidence type="ECO:0000313" key="5">
    <source>
        <dbReference type="WBParaSite" id="L893_g9446.t1"/>
    </source>
</evidence>
<dbReference type="AlphaFoldDB" id="A0A1I8AVV6"/>
<keyword evidence="4" id="KW-1185">Reference proteome</keyword>
<name>A0A1I8AVV6_9BILA</name>
<evidence type="ECO:0000313" key="4">
    <source>
        <dbReference type="Proteomes" id="UP000095287"/>
    </source>
</evidence>
<protein>
    <submittedName>
        <fullName evidence="5">Saposin B-type domain-containing protein</fullName>
    </submittedName>
</protein>
<reference evidence="5" key="1">
    <citation type="submission" date="2016-11" db="UniProtKB">
        <authorList>
            <consortium name="WormBaseParasite"/>
        </authorList>
    </citation>
    <scope>IDENTIFICATION</scope>
</reference>
<keyword evidence="2" id="KW-0732">Signal</keyword>
<dbReference type="InterPro" id="IPR008139">
    <property type="entry name" value="SaposinB_dom"/>
</dbReference>